<keyword evidence="8" id="KW-0648">Protein biosynthesis</keyword>
<keyword evidence="7" id="KW-0067">ATP-binding</keyword>
<keyword evidence="4" id="KW-0963">Cytoplasm</keyword>
<dbReference type="PROSITE" id="PS50861">
    <property type="entry name" value="AA_TRNA_LIGASE_II_GLYAB"/>
    <property type="match status" value="1"/>
</dbReference>
<evidence type="ECO:0000256" key="9">
    <source>
        <dbReference type="ARBA" id="ARBA00023146"/>
    </source>
</evidence>
<dbReference type="Pfam" id="PF05746">
    <property type="entry name" value="DALR_1"/>
    <property type="match status" value="1"/>
</dbReference>
<dbReference type="GO" id="GO:0005524">
    <property type="term" value="F:ATP binding"/>
    <property type="evidence" value="ECO:0007669"/>
    <property type="project" value="UniProtKB-KW"/>
</dbReference>
<dbReference type="GO" id="GO:0004814">
    <property type="term" value="F:arginine-tRNA ligase activity"/>
    <property type="evidence" value="ECO:0007669"/>
    <property type="project" value="InterPro"/>
</dbReference>
<evidence type="ECO:0000256" key="10">
    <source>
        <dbReference type="ARBA" id="ARBA00047937"/>
    </source>
</evidence>
<dbReference type="SUPFAM" id="SSF47323">
    <property type="entry name" value="Anticodon-binding domain of a subclass of class I aminoacyl-tRNA synthetases"/>
    <property type="match status" value="1"/>
</dbReference>
<feature type="non-terminal residue" evidence="12">
    <location>
        <position position="1"/>
    </location>
</feature>
<evidence type="ECO:0000256" key="6">
    <source>
        <dbReference type="ARBA" id="ARBA00022741"/>
    </source>
</evidence>
<dbReference type="AlphaFoldDB" id="T0YRP8"/>
<organism evidence="12">
    <name type="scientific">mine drainage metagenome</name>
    <dbReference type="NCBI Taxonomy" id="410659"/>
    <lineage>
        <taxon>unclassified sequences</taxon>
        <taxon>metagenomes</taxon>
        <taxon>ecological metagenomes</taxon>
    </lineage>
</organism>
<dbReference type="Gene3D" id="1.10.730.10">
    <property type="entry name" value="Isoleucyl-tRNA Synthetase, Domain 1"/>
    <property type="match status" value="1"/>
</dbReference>
<evidence type="ECO:0000256" key="4">
    <source>
        <dbReference type="ARBA" id="ARBA00022490"/>
    </source>
</evidence>
<reference evidence="12" key="2">
    <citation type="journal article" date="2014" name="ISME J.">
        <title>Microbial stratification in low pH oxic and suboxic macroscopic growths along an acid mine drainage.</title>
        <authorList>
            <person name="Mendez-Garcia C."/>
            <person name="Mesa V."/>
            <person name="Sprenger R.R."/>
            <person name="Richter M."/>
            <person name="Diez M.S."/>
            <person name="Solano J."/>
            <person name="Bargiela R."/>
            <person name="Golyshina O.V."/>
            <person name="Manteca A."/>
            <person name="Ramos J.L."/>
            <person name="Gallego J.R."/>
            <person name="Llorente I."/>
            <person name="Martins Dos Santos V.A."/>
            <person name="Jensen O.N."/>
            <person name="Pelaez A.I."/>
            <person name="Sanchez J."/>
            <person name="Ferrer M."/>
        </authorList>
    </citation>
    <scope>NUCLEOTIDE SEQUENCE</scope>
</reference>
<dbReference type="GO" id="GO:0006426">
    <property type="term" value="P:glycyl-tRNA aminoacylation"/>
    <property type="evidence" value="ECO:0007669"/>
    <property type="project" value="InterPro"/>
</dbReference>
<dbReference type="InterPro" id="IPR008909">
    <property type="entry name" value="DALR_anticod-bd"/>
</dbReference>
<proteinExistence type="inferred from homology"/>
<evidence type="ECO:0000256" key="3">
    <source>
        <dbReference type="ARBA" id="ARBA00012829"/>
    </source>
</evidence>
<evidence type="ECO:0000256" key="8">
    <source>
        <dbReference type="ARBA" id="ARBA00022917"/>
    </source>
</evidence>
<dbReference type="PANTHER" id="PTHR30075">
    <property type="entry name" value="GLYCYL-TRNA SYNTHETASE"/>
    <property type="match status" value="1"/>
</dbReference>
<dbReference type="GO" id="GO:0006420">
    <property type="term" value="P:arginyl-tRNA aminoacylation"/>
    <property type="evidence" value="ECO:0007669"/>
    <property type="project" value="InterPro"/>
</dbReference>
<dbReference type="InterPro" id="IPR009080">
    <property type="entry name" value="tRNAsynth_Ia_anticodon-bd"/>
</dbReference>
<dbReference type="SMART" id="SM00836">
    <property type="entry name" value="DALR_1"/>
    <property type="match status" value="1"/>
</dbReference>
<dbReference type="InterPro" id="IPR006194">
    <property type="entry name" value="Gly-tRNA-synth_heterodimer"/>
</dbReference>
<evidence type="ECO:0000256" key="5">
    <source>
        <dbReference type="ARBA" id="ARBA00022598"/>
    </source>
</evidence>
<evidence type="ECO:0000313" key="12">
    <source>
        <dbReference type="EMBL" id="EQD38201.1"/>
    </source>
</evidence>
<protein>
    <recommendedName>
        <fullName evidence="3">glycine--tRNA ligase</fullName>
        <ecNumber evidence="3">6.1.1.14</ecNumber>
    </recommendedName>
</protein>
<dbReference type="GO" id="GO:0004820">
    <property type="term" value="F:glycine-tRNA ligase activity"/>
    <property type="evidence" value="ECO:0007669"/>
    <property type="project" value="UniProtKB-EC"/>
</dbReference>
<dbReference type="EMBL" id="AUZZ01008356">
    <property type="protein sequence ID" value="EQD38201.1"/>
    <property type="molecule type" value="Genomic_DNA"/>
</dbReference>
<dbReference type="EC" id="6.1.1.14" evidence="3"/>
<evidence type="ECO:0000256" key="2">
    <source>
        <dbReference type="ARBA" id="ARBA00008226"/>
    </source>
</evidence>
<reference evidence="12" key="1">
    <citation type="submission" date="2013-08" db="EMBL/GenBank/DDBJ databases">
        <authorList>
            <person name="Mendez C."/>
            <person name="Richter M."/>
            <person name="Ferrer M."/>
            <person name="Sanchez J."/>
        </authorList>
    </citation>
    <scope>NUCLEOTIDE SEQUENCE</scope>
</reference>
<comment type="caution">
    <text evidence="12">The sequence shown here is derived from an EMBL/GenBank/DDBJ whole genome shotgun (WGS) entry which is preliminary data.</text>
</comment>
<gene>
    <name evidence="12" type="ORF">B2A_11562</name>
</gene>
<evidence type="ECO:0000256" key="1">
    <source>
        <dbReference type="ARBA" id="ARBA00004496"/>
    </source>
</evidence>
<feature type="domain" description="DALR anticodon binding" evidence="11">
    <location>
        <begin position="10"/>
        <end position="113"/>
    </location>
</feature>
<evidence type="ECO:0000259" key="11">
    <source>
        <dbReference type="SMART" id="SM00836"/>
    </source>
</evidence>
<evidence type="ECO:0000256" key="7">
    <source>
        <dbReference type="ARBA" id="ARBA00022840"/>
    </source>
</evidence>
<dbReference type="GO" id="GO:0005829">
    <property type="term" value="C:cytosol"/>
    <property type="evidence" value="ECO:0007669"/>
    <property type="project" value="TreeGrafter"/>
</dbReference>
<accession>T0YRP8</accession>
<comment type="subcellular location">
    <subcellularLocation>
        <location evidence="1">Cytoplasm</location>
    </subcellularLocation>
</comment>
<keyword evidence="9" id="KW-0030">Aminoacyl-tRNA synthetase</keyword>
<comment type="similarity">
    <text evidence="2">Belongs to the class-II aminoacyl-tRNA synthetase family.</text>
</comment>
<keyword evidence="5 12" id="KW-0436">Ligase</keyword>
<keyword evidence="6" id="KW-0547">Nucleotide-binding</keyword>
<dbReference type="PANTHER" id="PTHR30075:SF2">
    <property type="entry name" value="GLYCINE--TRNA LIGASE, CHLOROPLASTIC_MITOCHONDRIAL 2"/>
    <property type="match status" value="1"/>
</dbReference>
<comment type="catalytic activity">
    <reaction evidence="10">
        <text>tRNA(Gly) + glycine + ATP = glycyl-tRNA(Gly) + AMP + diphosphate</text>
        <dbReference type="Rhea" id="RHEA:16013"/>
        <dbReference type="Rhea" id="RHEA-COMP:9664"/>
        <dbReference type="Rhea" id="RHEA-COMP:9683"/>
        <dbReference type="ChEBI" id="CHEBI:30616"/>
        <dbReference type="ChEBI" id="CHEBI:33019"/>
        <dbReference type="ChEBI" id="CHEBI:57305"/>
        <dbReference type="ChEBI" id="CHEBI:78442"/>
        <dbReference type="ChEBI" id="CHEBI:78522"/>
        <dbReference type="ChEBI" id="CHEBI:456215"/>
        <dbReference type="EC" id="6.1.1.14"/>
    </reaction>
</comment>
<sequence length="115" mass="12441">AVSLTAANKRVVNILKRSGEAADAMLDAALLTLPAERHLYEALRSLRATVTAALAQHDYAGALAQLAGLRAPVDTFFDQVMVMDEDPARRANRLALLREMRELFAGVADLTRLPG</sequence>
<name>T0YRP8_9ZZZZ</name>